<proteinExistence type="predicted"/>
<keyword evidence="1" id="KW-1133">Transmembrane helix</keyword>
<evidence type="ECO:0000256" key="2">
    <source>
        <dbReference type="SAM" id="SignalP"/>
    </source>
</evidence>
<sequence>MAVGKWRLTLLLSWLVLRAIAPAGARAYQADAQPVGSDGAQRARGPSLEIITALNAQIAPHLLSPSHPLTDIPGPPEEIDFGYQLLSGSDEPLRDGCLDANPLPRLQAGQLTEVVIGLAREASASGVATAASDAHRVIGSMGALYAEDDYTAPLQNFSFALVNRTLAPGQELSFTYTLAPHVAFPLGRATLQLITFTERDYTHAQLLHKAGIAESVVHQSMAEQGEEAARAFLAQPLRLTYGLAVLNGTVEIVAGANGTHSRMLFTVLAGIAALVALALGIVGAVAGGSAWAKPHRWAEVVKRRLGGRAVPPPPHRPTAAVRHTPAAKDEWLEEHRRILKSARAVGSNTESTRRSGGK</sequence>
<evidence type="ECO:0000313" key="3">
    <source>
        <dbReference type="EMBL" id="KAK4537157.1"/>
    </source>
</evidence>
<dbReference type="Proteomes" id="UP001301350">
    <property type="component" value="Unassembled WGS sequence"/>
</dbReference>
<gene>
    <name evidence="3" type="ORF">CDCA_CDCA11G3182</name>
</gene>
<keyword evidence="1" id="KW-0812">Transmembrane</keyword>
<dbReference type="EMBL" id="JANCYW010000011">
    <property type="protein sequence ID" value="KAK4537157.1"/>
    <property type="molecule type" value="Genomic_DNA"/>
</dbReference>
<feature type="chain" id="PRO_5043474292" evidence="2">
    <location>
        <begin position="28"/>
        <end position="358"/>
    </location>
</feature>
<feature type="signal peptide" evidence="2">
    <location>
        <begin position="1"/>
        <end position="27"/>
    </location>
</feature>
<keyword evidence="2" id="KW-0732">Signal</keyword>
<organism evidence="3 4">
    <name type="scientific">Cyanidium caldarium</name>
    <name type="common">Red alga</name>
    <dbReference type="NCBI Taxonomy" id="2771"/>
    <lineage>
        <taxon>Eukaryota</taxon>
        <taxon>Rhodophyta</taxon>
        <taxon>Bangiophyceae</taxon>
        <taxon>Cyanidiales</taxon>
        <taxon>Cyanidiaceae</taxon>
        <taxon>Cyanidium</taxon>
    </lineage>
</organism>
<comment type="caution">
    <text evidence="3">The sequence shown here is derived from an EMBL/GenBank/DDBJ whole genome shotgun (WGS) entry which is preliminary data.</text>
</comment>
<evidence type="ECO:0000313" key="4">
    <source>
        <dbReference type="Proteomes" id="UP001301350"/>
    </source>
</evidence>
<evidence type="ECO:0000256" key="1">
    <source>
        <dbReference type="SAM" id="Phobius"/>
    </source>
</evidence>
<accession>A0AAV9IY01</accession>
<reference evidence="3 4" key="1">
    <citation type="submission" date="2022-07" db="EMBL/GenBank/DDBJ databases">
        <title>Genome-wide signatures of adaptation to extreme environments.</title>
        <authorList>
            <person name="Cho C.H."/>
            <person name="Yoon H.S."/>
        </authorList>
    </citation>
    <scope>NUCLEOTIDE SEQUENCE [LARGE SCALE GENOMIC DNA]</scope>
    <source>
        <strain evidence="3 4">DBV 063 E5</strain>
    </source>
</reference>
<keyword evidence="4" id="KW-1185">Reference proteome</keyword>
<dbReference type="AlphaFoldDB" id="A0AAV9IY01"/>
<protein>
    <submittedName>
        <fullName evidence="3">Uncharacterized protein</fullName>
    </submittedName>
</protein>
<feature type="transmembrane region" description="Helical" evidence="1">
    <location>
        <begin position="263"/>
        <end position="286"/>
    </location>
</feature>
<keyword evidence="1" id="KW-0472">Membrane</keyword>
<name>A0AAV9IY01_CYACA</name>